<dbReference type="PATRIC" id="fig|1641875.4.peg.1766"/>
<accession>A0A0T5P0R5</accession>
<dbReference type="OrthoDB" id="7859688at2"/>
<keyword evidence="1" id="KW-0732">Signal</keyword>
<feature type="chain" id="PRO_5006664121" evidence="1">
    <location>
        <begin position="20"/>
        <end position="114"/>
    </location>
</feature>
<evidence type="ECO:0000313" key="2">
    <source>
        <dbReference type="EMBL" id="KRS14733.1"/>
    </source>
</evidence>
<reference evidence="2 3" key="1">
    <citation type="submission" date="2015-04" db="EMBL/GenBank/DDBJ databases">
        <title>The draft genome sequence of Roseovarius sp.R12b.</title>
        <authorList>
            <person name="Li G."/>
            <person name="Lai Q."/>
            <person name="Shao Z."/>
            <person name="Yan P."/>
        </authorList>
    </citation>
    <scope>NUCLEOTIDE SEQUENCE [LARGE SCALE GENOMIC DNA]</scope>
    <source>
        <strain evidence="2 3">R12B</strain>
    </source>
</reference>
<gene>
    <name evidence="2" type="ORF">XM53_03300</name>
</gene>
<keyword evidence="3" id="KW-1185">Reference proteome</keyword>
<name>A0A0T5P0R5_9RHOB</name>
<dbReference type="AlphaFoldDB" id="A0A0T5P0R5"/>
<dbReference type="Proteomes" id="UP000051295">
    <property type="component" value="Unassembled WGS sequence"/>
</dbReference>
<organism evidence="2 3">
    <name type="scientific">Roseovarius atlanticus</name>
    <dbReference type="NCBI Taxonomy" id="1641875"/>
    <lineage>
        <taxon>Bacteria</taxon>
        <taxon>Pseudomonadati</taxon>
        <taxon>Pseudomonadota</taxon>
        <taxon>Alphaproteobacteria</taxon>
        <taxon>Rhodobacterales</taxon>
        <taxon>Roseobacteraceae</taxon>
        <taxon>Roseovarius</taxon>
    </lineage>
</organism>
<evidence type="ECO:0000313" key="3">
    <source>
        <dbReference type="Proteomes" id="UP000051295"/>
    </source>
</evidence>
<dbReference type="EMBL" id="LAXJ01000002">
    <property type="protein sequence ID" value="KRS14733.1"/>
    <property type="molecule type" value="Genomic_DNA"/>
</dbReference>
<sequence length="114" mass="12030">MKTILTAAALALTTTTANADTVTLTRANAGTTLHETDADMSVYWVEDGDAYALTATYVTGEAPADPARLRMHLADGDAVTFGLPGVQDRVFTFGREGDTVSVRSARVSVDYASK</sequence>
<feature type="signal peptide" evidence="1">
    <location>
        <begin position="1"/>
        <end position="19"/>
    </location>
</feature>
<dbReference type="STRING" id="1641875.XM53_03300"/>
<dbReference type="RefSeq" id="WP_057790194.1">
    <property type="nucleotide sequence ID" value="NZ_LAXJ01000002.1"/>
</dbReference>
<evidence type="ECO:0000256" key="1">
    <source>
        <dbReference type="SAM" id="SignalP"/>
    </source>
</evidence>
<comment type="caution">
    <text evidence="2">The sequence shown here is derived from an EMBL/GenBank/DDBJ whole genome shotgun (WGS) entry which is preliminary data.</text>
</comment>
<protein>
    <submittedName>
        <fullName evidence="2">Uncharacterized protein</fullName>
    </submittedName>
</protein>
<proteinExistence type="predicted"/>